<keyword evidence="1" id="KW-1133">Transmembrane helix</keyword>
<feature type="transmembrane region" description="Helical" evidence="1">
    <location>
        <begin position="39"/>
        <end position="64"/>
    </location>
</feature>
<evidence type="ECO:0000313" key="3">
    <source>
        <dbReference type="Proteomes" id="UP000219353"/>
    </source>
</evidence>
<accession>A0A285J307</accession>
<dbReference type="AlphaFoldDB" id="A0A285J307"/>
<evidence type="ECO:0000313" key="2">
    <source>
        <dbReference type="EMBL" id="SNY54654.1"/>
    </source>
</evidence>
<evidence type="ECO:0000256" key="1">
    <source>
        <dbReference type="SAM" id="Phobius"/>
    </source>
</evidence>
<name>A0A285J307_9GAMM</name>
<organism evidence="2 3">
    <name type="scientific">Arsukibacterium tuosuense</name>
    <dbReference type="NCBI Taxonomy" id="1323745"/>
    <lineage>
        <taxon>Bacteria</taxon>
        <taxon>Pseudomonadati</taxon>
        <taxon>Pseudomonadota</taxon>
        <taxon>Gammaproteobacteria</taxon>
        <taxon>Chromatiales</taxon>
        <taxon>Chromatiaceae</taxon>
        <taxon>Arsukibacterium</taxon>
    </lineage>
</organism>
<protein>
    <recommendedName>
        <fullName evidence="4">Phage shock protein G</fullName>
    </recommendedName>
</protein>
<proteinExistence type="predicted"/>
<dbReference type="EMBL" id="OBEB01000005">
    <property type="protein sequence ID" value="SNY54654.1"/>
    <property type="molecule type" value="Genomic_DNA"/>
</dbReference>
<keyword evidence="1" id="KW-0472">Membrane</keyword>
<feature type="transmembrane region" description="Helical" evidence="1">
    <location>
        <begin position="7"/>
        <end position="33"/>
    </location>
</feature>
<gene>
    <name evidence="2" type="ORF">SAMN06297280_2701</name>
</gene>
<reference evidence="3" key="1">
    <citation type="submission" date="2017-09" db="EMBL/GenBank/DDBJ databases">
        <authorList>
            <person name="Varghese N."/>
            <person name="Submissions S."/>
        </authorList>
    </citation>
    <scope>NUCLEOTIDE SEQUENCE [LARGE SCALE GENOMIC DNA]</scope>
    <source>
        <strain evidence="3">CGMCC 1.12461</strain>
    </source>
</reference>
<dbReference type="OrthoDB" id="9880527at2"/>
<dbReference type="Proteomes" id="UP000219353">
    <property type="component" value="Unassembled WGS sequence"/>
</dbReference>
<sequence>MNKTIVIIIAVALGIYCLPTILAIIGSVFAVLIGLVAAVFAIGLTAFVTLAPLLIFVWLVWWLVRDKRKPQQY</sequence>
<keyword evidence="3" id="KW-1185">Reference proteome</keyword>
<dbReference type="RefSeq" id="WP_097111910.1">
    <property type="nucleotide sequence ID" value="NZ_OBEB01000005.1"/>
</dbReference>
<evidence type="ECO:0008006" key="4">
    <source>
        <dbReference type="Google" id="ProtNLM"/>
    </source>
</evidence>
<keyword evidence="1" id="KW-0812">Transmembrane</keyword>